<name>A0A420S9N8_GIBIN</name>
<sequence>MVDFLSFETLEAPEFGEDTVSCDSSVLRSTTPDYGSKQMAADDSALKTSGEERKREIASDKTTEKSDKSKPPRWFTLKSTFALVRPNLGYLMLRFSTSVIIGGSYITEAVIFGYNVNSFSPCRGDKIRHGGCLYRLLLFVMTLVEFSANVVCRCALIGLRRRS</sequence>
<dbReference type="Proteomes" id="UP000283569">
    <property type="component" value="Unassembled WGS sequence"/>
</dbReference>
<accession>A0A420S9N8</accession>
<feature type="region of interest" description="Disordered" evidence="4">
    <location>
        <begin position="31"/>
        <end position="71"/>
    </location>
</feature>
<feature type="compositionally biased region" description="Basic and acidic residues" evidence="4">
    <location>
        <begin position="49"/>
        <end position="70"/>
    </location>
</feature>
<evidence type="ECO:0000256" key="4">
    <source>
        <dbReference type="SAM" id="MobiDB-lite"/>
    </source>
</evidence>
<evidence type="ECO:0000313" key="5">
    <source>
        <dbReference type="EMBL" id="RKL26005.1"/>
    </source>
</evidence>
<proteinExistence type="predicted"/>
<dbReference type="EMBL" id="MRDB01000091">
    <property type="protein sequence ID" value="RKL26005.1"/>
    <property type="molecule type" value="Genomic_DNA"/>
</dbReference>
<dbReference type="AlphaFoldDB" id="A0A420S9N8"/>
<gene>
    <name evidence="5" type="ORF">BFJ72_g13896</name>
</gene>
<organism evidence="5 6">
    <name type="scientific">Gibberella intermedia</name>
    <name type="common">Bulb rot disease fungus</name>
    <name type="synonym">Fusarium proliferatum</name>
    <dbReference type="NCBI Taxonomy" id="948311"/>
    <lineage>
        <taxon>Eukaryota</taxon>
        <taxon>Fungi</taxon>
        <taxon>Dikarya</taxon>
        <taxon>Ascomycota</taxon>
        <taxon>Pezizomycotina</taxon>
        <taxon>Sordariomycetes</taxon>
        <taxon>Hypocreomycetidae</taxon>
        <taxon>Hypocreales</taxon>
        <taxon>Nectriaceae</taxon>
        <taxon>Fusarium</taxon>
        <taxon>Fusarium fujikuroi species complex</taxon>
    </lineage>
</organism>
<reference evidence="5 6" key="1">
    <citation type="journal article" date="2018" name="Sci. Rep.">
        <title>Characterisation of pathogen-specific regions and novel effector candidates in Fusarium oxysporum f. sp. cepae.</title>
        <authorList>
            <person name="Armitage A.D."/>
            <person name="Taylor A."/>
            <person name="Sobczyk M.K."/>
            <person name="Baxter L."/>
            <person name="Greenfield B.P."/>
            <person name="Bates H.J."/>
            <person name="Wilson F."/>
            <person name="Jackson A.C."/>
            <person name="Ott S."/>
            <person name="Harrison R.J."/>
            <person name="Clarkson J.P."/>
        </authorList>
    </citation>
    <scope>NUCLEOTIDE SEQUENCE [LARGE SCALE GENOMIC DNA]</scope>
    <source>
        <strain evidence="5 6">Fp_A8</strain>
    </source>
</reference>
<dbReference type="GO" id="GO:0016020">
    <property type="term" value="C:membrane"/>
    <property type="evidence" value="ECO:0007669"/>
    <property type="project" value="InterPro"/>
</dbReference>
<keyword evidence="1" id="KW-0812">Transmembrane</keyword>
<comment type="caution">
    <text evidence="5">The sequence shown here is derived from an EMBL/GenBank/DDBJ whole genome shotgun (WGS) entry which is preliminary data.</text>
</comment>
<evidence type="ECO:0000256" key="2">
    <source>
        <dbReference type="ARBA" id="ARBA00022989"/>
    </source>
</evidence>
<evidence type="ECO:0000256" key="1">
    <source>
        <dbReference type="ARBA" id="ARBA00022692"/>
    </source>
</evidence>
<protein>
    <submittedName>
        <fullName evidence="5">Uncharacterized protein</fullName>
    </submittedName>
</protein>
<evidence type="ECO:0000313" key="6">
    <source>
        <dbReference type="Proteomes" id="UP000283569"/>
    </source>
</evidence>
<dbReference type="Gene3D" id="1.20.1560.10">
    <property type="entry name" value="ABC transporter type 1, transmembrane domain"/>
    <property type="match status" value="1"/>
</dbReference>
<dbReference type="InterPro" id="IPR036640">
    <property type="entry name" value="ABC1_TM_sf"/>
</dbReference>
<keyword evidence="2" id="KW-1133">Transmembrane helix</keyword>
<keyword evidence="3" id="KW-0472">Membrane</keyword>
<evidence type="ECO:0000256" key="3">
    <source>
        <dbReference type="ARBA" id="ARBA00023136"/>
    </source>
</evidence>
<dbReference type="GO" id="GO:0005524">
    <property type="term" value="F:ATP binding"/>
    <property type="evidence" value="ECO:0007669"/>
    <property type="project" value="InterPro"/>
</dbReference>